<organism evidence="4 5">
    <name type="scientific">Leucocoprinus leucothites</name>
    <dbReference type="NCBI Taxonomy" id="201217"/>
    <lineage>
        <taxon>Eukaryota</taxon>
        <taxon>Fungi</taxon>
        <taxon>Dikarya</taxon>
        <taxon>Basidiomycota</taxon>
        <taxon>Agaricomycotina</taxon>
        <taxon>Agaricomycetes</taxon>
        <taxon>Agaricomycetidae</taxon>
        <taxon>Agaricales</taxon>
        <taxon>Agaricineae</taxon>
        <taxon>Agaricaceae</taxon>
        <taxon>Leucocoprinus</taxon>
    </lineage>
</organism>
<feature type="compositionally biased region" description="Polar residues" evidence="2">
    <location>
        <begin position="411"/>
        <end position="429"/>
    </location>
</feature>
<proteinExistence type="inferred from homology"/>
<dbReference type="AlphaFoldDB" id="A0A8H5G2D3"/>
<reference evidence="4 5" key="1">
    <citation type="journal article" date="2020" name="ISME J.">
        <title>Uncovering the hidden diversity of litter-decomposition mechanisms in mushroom-forming fungi.</title>
        <authorList>
            <person name="Floudas D."/>
            <person name="Bentzer J."/>
            <person name="Ahren D."/>
            <person name="Johansson T."/>
            <person name="Persson P."/>
            <person name="Tunlid A."/>
        </authorList>
    </citation>
    <scope>NUCLEOTIDE SEQUENCE [LARGE SCALE GENOMIC DNA]</scope>
    <source>
        <strain evidence="4 5">CBS 146.42</strain>
    </source>
</reference>
<sequence length="538" mass="60286">MTGRRSRKTGQRNGPRTGVHIWTESTYVEAVRLNPLHAYMANNKLNVEGVLMLEQPFVRVPYENYRKVFRTSQRNVEKEFGPLQNASNDLVNRAGAGTLTTEDALKSVDGMIGRVESLKRKVCSAYLEYPIEFWLMLFTPLRLWLLLLCLHSCDLKRQLSDLNETAGKPTLDVMRERLEHLATIESIQSTTEPEFSRWADTRLDRWLVDWTLRNGKERTAKRIARDKDIQTLVDIDLFSDIKRIEDALARHSCAEALAWCSENKAALRKIKSTLEFELRLQEFIELARQRRNEEAIAYTKKHLAPWQETHFEEIKRASALLAFPPTTTCGPYKRLYDVARWANLIRSFRLAVYNLNTLPNEPLLHLSLYAGLASLKLPACFDTNTKNVDCPVCDGESAALSAATNKDVTMAGASTTGSSHDAASHKSQFSPTATSTSASSPALMIGAMMSPASVAQPLGLGKLAEEVPFSHHANSTIVCRITGKIMDEDNMPMAFPNSGSVYSLEAMQEMAAKNNSVVTCPRTGETCTFSELRKVFIS</sequence>
<gene>
    <name evidence="4" type="ORF">D9756_006529</name>
</gene>
<dbReference type="Pfam" id="PF10607">
    <property type="entry name" value="CTLH"/>
    <property type="match status" value="1"/>
</dbReference>
<evidence type="ECO:0000256" key="2">
    <source>
        <dbReference type="SAM" id="MobiDB-lite"/>
    </source>
</evidence>
<feature type="domain" description="CTLH" evidence="3">
    <location>
        <begin position="238"/>
        <end position="294"/>
    </location>
</feature>
<dbReference type="EMBL" id="JAACJO010000006">
    <property type="protein sequence ID" value="KAF5357057.1"/>
    <property type="molecule type" value="Genomic_DNA"/>
</dbReference>
<evidence type="ECO:0000313" key="4">
    <source>
        <dbReference type="EMBL" id="KAF5357057.1"/>
    </source>
</evidence>
<dbReference type="InterPro" id="IPR006595">
    <property type="entry name" value="CTLH_C"/>
</dbReference>
<name>A0A8H5G2D3_9AGAR</name>
<protein>
    <recommendedName>
        <fullName evidence="3">CTLH domain-containing protein</fullName>
    </recommendedName>
</protein>
<keyword evidence="5" id="KW-1185">Reference proteome</keyword>
<dbReference type="GO" id="GO:0043161">
    <property type="term" value="P:proteasome-mediated ubiquitin-dependent protein catabolic process"/>
    <property type="evidence" value="ECO:0007669"/>
    <property type="project" value="InterPro"/>
</dbReference>
<accession>A0A8H5G2D3</accession>
<dbReference type="SMART" id="SM00668">
    <property type="entry name" value="CTLH"/>
    <property type="match status" value="1"/>
</dbReference>
<dbReference type="InterPro" id="IPR024964">
    <property type="entry name" value="CTLH/CRA"/>
</dbReference>
<dbReference type="GO" id="GO:0034657">
    <property type="term" value="C:GID complex"/>
    <property type="evidence" value="ECO:0007669"/>
    <property type="project" value="TreeGrafter"/>
</dbReference>
<dbReference type="GO" id="GO:0005737">
    <property type="term" value="C:cytoplasm"/>
    <property type="evidence" value="ECO:0007669"/>
    <property type="project" value="TreeGrafter"/>
</dbReference>
<dbReference type="PANTHER" id="PTHR12170:SF2">
    <property type="entry name" value="E3 UBIQUITIN-PROTEIN TRANSFERASE MAEA"/>
    <property type="match status" value="1"/>
</dbReference>
<dbReference type="PANTHER" id="PTHR12170">
    <property type="entry name" value="MACROPHAGE ERYTHROBLAST ATTACHER-RELATED"/>
    <property type="match status" value="1"/>
</dbReference>
<dbReference type="GO" id="GO:0005634">
    <property type="term" value="C:nucleus"/>
    <property type="evidence" value="ECO:0007669"/>
    <property type="project" value="TreeGrafter"/>
</dbReference>
<feature type="region of interest" description="Disordered" evidence="2">
    <location>
        <begin position="411"/>
        <end position="435"/>
    </location>
</feature>
<comment type="similarity">
    <text evidence="1">Belongs to the FYV10 family.</text>
</comment>
<comment type="caution">
    <text evidence="4">The sequence shown here is derived from an EMBL/GenBank/DDBJ whole genome shotgun (WGS) entry which is preliminary data.</text>
</comment>
<evidence type="ECO:0000259" key="3">
    <source>
        <dbReference type="PROSITE" id="PS50897"/>
    </source>
</evidence>
<dbReference type="SMART" id="SM00757">
    <property type="entry name" value="CRA"/>
    <property type="match status" value="1"/>
</dbReference>
<dbReference type="SUPFAM" id="SSF57850">
    <property type="entry name" value="RING/U-box"/>
    <property type="match status" value="1"/>
</dbReference>
<dbReference type="PROSITE" id="PS50897">
    <property type="entry name" value="CTLH"/>
    <property type="match status" value="1"/>
</dbReference>
<dbReference type="OrthoDB" id="1933455at2759"/>
<dbReference type="InterPro" id="IPR013144">
    <property type="entry name" value="CRA_dom"/>
</dbReference>
<dbReference type="InterPro" id="IPR045098">
    <property type="entry name" value="Fyv10_fam"/>
</dbReference>
<dbReference type="GO" id="GO:0004842">
    <property type="term" value="F:ubiquitin-protein transferase activity"/>
    <property type="evidence" value="ECO:0007669"/>
    <property type="project" value="InterPro"/>
</dbReference>
<dbReference type="Proteomes" id="UP000559027">
    <property type="component" value="Unassembled WGS sequence"/>
</dbReference>
<dbReference type="CDD" id="cd16659">
    <property type="entry name" value="RING-Ubox_Emp"/>
    <property type="match status" value="1"/>
</dbReference>
<evidence type="ECO:0000313" key="5">
    <source>
        <dbReference type="Proteomes" id="UP000559027"/>
    </source>
</evidence>
<evidence type="ECO:0000256" key="1">
    <source>
        <dbReference type="ARBA" id="ARBA00010615"/>
    </source>
</evidence>